<name>A0ABV0GQV7_PAENI</name>
<dbReference type="Proteomes" id="UP001448614">
    <property type="component" value="Unassembled WGS sequence"/>
</dbReference>
<evidence type="ECO:0000313" key="4">
    <source>
        <dbReference type="EMBL" id="MEO3940782.1"/>
    </source>
</evidence>
<evidence type="ECO:0000256" key="3">
    <source>
        <dbReference type="SAM" id="MobiDB-lite"/>
    </source>
</evidence>
<dbReference type="PANTHER" id="PTHR43391:SF12">
    <property type="entry name" value="OXIDOREDUCTASE EPHD-RELATED"/>
    <property type="match status" value="1"/>
</dbReference>
<dbReference type="InterPro" id="IPR036291">
    <property type="entry name" value="NAD(P)-bd_dom_sf"/>
</dbReference>
<evidence type="ECO:0000256" key="1">
    <source>
        <dbReference type="ARBA" id="ARBA00006484"/>
    </source>
</evidence>
<dbReference type="Gene3D" id="3.40.50.720">
    <property type="entry name" value="NAD(P)-binding Rossmann-like Domain"/>
    <property type="match status" value="1"/>
</dbReference>
<keyword evidence="5" id="KW-1185">Reference proteome</keyword>
<dbReference type="Pfam" id="PF00106">
    <property type="entry name" value="adh_short"/>
    <property type="match status" value="1"/>
</dbReference>
<gene>
    <name evidence="4" type="ORF">V3C41_06825</name>
</gene>
<dbReference type="EMBL" id="JBBMFV010000004">
    <property type="protein sequence ID" value="MEO3940782.1"/>
    <property type="molecule type" value="Genomic_DNA"/>
</dbReference>
<evidence type="ECO:0000313" key="5">
    <source>
        <dbReference type="Proteomes" id="UP001448614"/>
    </source>
</evidence>
<dbReference type="PROSITE" id="PS00061">
    <property type="entry name" value="ADH_SHORT"/>
    <property type="match status" value="1"/>
</dbReference>
<comment type="similarity">
    <text evidence="1">Belongs to the short-chain dehydrogenases/reductases (SDR) family.</text>
</comment>
<dbReference type="PRINTS" id="PR00081">
    <property type="entry name" value="GDHRDH"/>
</dbReference>
<dbReference type="PANTHER" id="PTHR43391">
    <property type="entry name" value="RETINOL DEHYDROGENASE-RELATED"/>
    <property type="match status" value="1"/>
</dbReference>
<dbReference type="CDD" id="cd05233">
    <property type="entry name" value="SDR_c"/>
    <property type="match status" value="1"/>
</dbReference>
<sequence>MSTTERPLALVTGASSGIGFDLARQFLSNGFDTVIVAENDKIHTAAEELKGLDGDAYAEQIDLTDTQGMARLHAAVAALGRPLEAVAINAGIGVGGPFVETDLEAELKTIDLNVISTVVIAKWVASDMAQRNQGKILFTSSVISRAPAPFQAIYGASKAFVQSFGQALRNELKDTGVTVTTLLPGPTETDFFERADLLDTKVGSDDKDDPALVAKQGFKALMDGDGNVLGGSLKSRTMGLGSNVMPDAAGAEFNRKLSEPGSGKDK</sequence>
<feature type="compositionally biased region" description="Basic and acidic residues" evidence="3">
    <location>
        <begin position="253"/>
        <end position="266"/>
    </location>
</feature>
<dbReference type="InterPro" id="IPR002347">
    <property type="entry name" value="SDR_fam"/>
</dbReference>
<reference evidence="4 5" key="1">
    <citation type="journal article" date="2024" name="Appl. Microbiol. Biotechnol.">
        <title>Biosynthetic gene clusters with biotechnological applications in novel Antarctic isolates from Actinomycetota.</title>
        <authorList>
            <person name="Bruna P."/>
            <person name="Nunez-Montero K."/>
            <person name="Contreras M.J."/>
            <person name="Leal K."/>
            <person name="Garcia M."/>
            <person name="Abanto M."/>
            <person name="Barrientos L."/>
        </authorList>
    </citation>
    <scope>NUCLEOTIDE SEQUENCE [LARGE SCALE GENOMIC DNA]</scope>
    <source>
        <strain evidence="4 5">Se16.17</strain>
    </source>
</reference>
<feature type="region of interest" description="Disordered" evidence="3">
    <location>
        <begin position="244"/>
        <end position="266"/>
    </location>
</feature>
<protein>
    <submittedName>
        <fullName evidence="4">SDR family NAD(P)-dependent oxidoreductase</fullName>
    </submittedName>
</protein>
<dbReference type="SUPFAM" id="SSF51735">
    <property type="entry name" value="NAD(P)-binding Rossmann-fold domains"/>
    <property type="match status" value="1"/>
</dbReference>
<proteinExistence type="inferred from homology"/>
<dbReference type="InterPro" id="IPR020904">
    <property type="entry name" value="Sc_DH/Rdtase_CS"/>
</dbReference>
<organism evidence="4 5">
    <name type="scientific">Paenarthrobacter nicotinovorans</name>
    <name type="common">Arthrobacter nicotinovorans</name>
    <dbReference type="NCBI Taxonomy" id="29320"/>
    <lineage>
        <taxon>Bacteria</taxon>
        <taxon>Bacillati</taxon>
        <taxon>Actinomycetota</taxon>
        <taxon>Actinomycetes</taxon>
        <taxon>Micrococcales</taxon>
        <taxon>Micrococcaceae</taxon>
        <taxon>Paenarthrobacter</taxon>
    </lineage>
</organism>
<accession>A0ABV0GQV7</accession>
<comment type="caution">
    <text evidence="4">The sequence shown here is derived from an EMBL/GenBank/DDBJ whole genome shotgun (WGS) entry which is preliminary data.</text>
</comment>
<evidence type="ECO:0000256" key="2">
    <source>
        <dbReference type="ARBA" id="ARBA00023002"/>
    </source>
</evidence>
<dbReference type="RefSeq" id="WP_347782192.1">
    <property type="nucleotide sequence ID" value="NZ_JBBMFV010000004.1"/>
</dbReference>
<keyword evidence="2" id="KW-0560">Oxidoreductase</keyword>